<dbReference type="PANTHER" id="PTHR46517">
    <property type="entry name" value="FRUCTOSE-2,6-BISPHOSPHATASE TIGAR"/>
    <property type="match status" value="1"/>
</dbReference>
<dbReference type="SMART" id="SM00855">
    <property type="entry name" value="PGAM"/>
    <property type="match status" value="1"/>
</dbReference>
<dbReference type="SUPFAM" id="SSF53254">
    <property type="entry name" value="Phosphoglycerate mutase-like"/>
    <property type="match status" value="1"/>
</dbReference>
<evidence type="ECO:0000313" key="2">
    <source>
        <dbReference type="EMBL" id="MDO7905663.1"/>
    </source>
</evidence>
<evidence type="ECO:0000256" key="1">
    <source>
        <dbReference type="ARBA" id="ARBA00022801"/>
    </source>
</evidence>
<name>A0ABT9CAU0_9BACL</name>
<proteinExistence type="predicted"/>
<keyword evidence="3" id="KW-1185">Reference proteome</keyword>
<accession>A0ABT9CAU0</accession>
<dbReference type="Proteomes" id="UP001240171">
    <property type="component" value="Unassembled WGS sequence"/>
</dbReference>
<protein>
    <submittedName>
        <fullName evidence="2">Histidine phosphatase family protein</fullName>
        <ecNumber evidence="2">3.1.3.-</ecNumber>
    </submittedName>
</protein>
<sequence length="192" mass="21649">MTTTIGIIRHGSTHWNQLGKAQGHTNNPLDEQGKRQAELLGERLSRESWDAVYASDLLRARETAEIVAEKLGAGEVHLDERLREMNGGQIEGTTEEERVAKWGKDWKKLDLGLEMPDEGMQRGSSCIEDIARRHPGQRILIVSHGALIRNSLRGLVPDLSLELPLHNTSLTLLQWNEEQWGCDLYNCTVHLD</sequence>
<dbReference type="EMBL" id="JAUQTB010000002">
    <property type="protein sequence ID" value="MDO7905663.1"/>
    <property type="molecule type" value="Genomic_DNA"/>
</dbReference>
<reference evidence="2 3" key="1">
    <citation type="submission" date="2023-07" db="EMBL/GenBank/DDBJ databases">
        <title>Paenibacillus sp. JX-17 nov. isolated from soil.</title>
        <authorList>
            <person name="Wan Y."/>
            <person name="Liu B."/>
        </authorList>
    </citation>
    <scope>NUCLEOTIDE SEQUENCE [LARGE SCALE GENOMIC DNA]</scope>
    <source>
        <strain evidence="2 3">JX-17</strain>
    </source>
</reference>
<dbReference type="InterPro" id="IPR029033">
    <property type="entry name" value="His_PPase_superfam"/>
</dbReference>
<keyword evidence="1 2" id="KW-0378">Hydrolase</keyword>
<dbReference type="Pfam" id="PF00300">
    <property type="entry name" value="His_Phos_1"/>
    <property type="match status" value="1"/>
</dbReference>
<organism evidence="2 3">
    <name type="scientific">Paenibacillus lacisoli</name>
    <dbReference type="NCBI Taxonomy" id="3064525"/>
    <lineage>
        <taxon>Bacteria</taxon>
        <taxon>Bacillati</taxon>
        <taxon>Bacillota</taxon>
        <taxon>Bacilli</taxon>
        <taxon>Bacillales</taxon>
        <taxon>Paenibacillaceae</taxon>
        <taxon>Paenibacillus</taxon>
    </lineage>
</organism>
<dbReference type="GO" id="GO:0016787">
    <property type="term" value="F:hydrolase activity"/>
    <property type="evidence" value="ECO:0007669"/>
    <property type="project" value="UniProtKB-KW"/>
</dbReference>
<dbReference type="CDD" id="cd07067">
    <property type="entry name" value="HP_PGM_like"/>
    <property type="match status" value="1"/>
</dbReference>
<dbReference type="InterPro" id="IPR051695">
    <property type="entry name" value="Phosphoglycerate_Mutase"/>
</dbReference>
<dbReference type="Gene3D" id="3.40.50.1240">
    <property type="entry name" value="Phosphoglycerate mutase-like"/>
    <property type="match status" value="1"/>
</dbReference>
<gene>
    <name evidence="2" type="ORF">Q5741_04460</name>
</gene>
<dbReference type="InterPro" id="IPR013078">
    <property type="entry name" value="His_Pase_superF_clade-1"/>
</dbReference>
<dbReference type="PANTHER" id="PTHR46517:SF1">
    <property type="entry name" value="FRUCTOSE-2,6-BISPHOSPHATASE TIGAR"/>
    <property type="match status" value="1"/>
</dbReference>
<comment type="caution">
    <text evidence="2">The sequence shown here is derived from an EMBL/GenBank/DDBJ whole genome shotgun (WGS) entry which is preliminary data.</text>
</comment>
<evidence type="ECO:0000313" key="3">
    <source>
        <dbReference type="Proteomes" id="UP001240171"/>
    </source>
</evidence>
<dbReference type="EC" id="3.1.3.-" evidence="2"/>
<dbReference type="RefSeq" id="WP_305022867.1">
    <property type="nucleotide sequence ID" value="NZ_JAUQTB010000002.1"/>
</dbReference>